<reference evidence="1 2" key="1">
    <citation type="submission" date="2020-08" db="EMBL/GenBank/DDBJ databases">
        <title>Complete Genome Sequence of Effusibacillus dendaii Strain skT53, Isolated from Farmland soil.</title>
        <authorList>
            <person name="Konishi T."/>
            <person name="Kawasaki H."/>
        </authorList>
    </citation>
    <scope>NUCLEOTIDE SEQUENCE [LARGE SCALE GENOMIC DNA]</scope>
    <source>
        <strain evidence="2">skT53</strain>
    </source>
</reference>
<dbReference type="AlphaFoldDB" id="A0A7I8DBL2"/>
<accession>A0A7I8DBL2</accession>
<dbReference type="KEGG" id="eff:skT53_13340"/>
<name>A0A7I8DBL2_9BACL</name>
<sequence>MDVIGLIRHIYAHNNGINDVNSQVLGNMQQIDSLATTPTRISGYLSNLQGGLGEQDASLSNLNQF</sequence>
<evidence type="ECO:0000313" key="1">
    <source>
        <dbReference type="EMBL" id="BCJ86349.1"/>
    </source>
</evidence>
<gene>
    <name evidence="1" type="ORF">skT53_13340</name>
</gene>
<organism evidence="1 2">
    <name type="scientific">Effusibacillus dendaii</name>
    <dbReference type="NCBI Taxonomy" id="2743772"/>
    <lineage>
        <taxon>Bacteria</taxon>
        <taxon>Bacillati</taxon>
        <taxon>Bacillota</taxon>
        <taxon>Bacilli</taxon>
        <taxon>Bacillales</taxon>
        <taxon>Alicyclobacillaceae</taxon>
        <taxon>Effusibacillus</taxon>
    </lineage>
</organism>
<keyword evidence="2" id="KW-1185">Reference proteome</keyword>
<protein>
    <submittedName>
        <fullName evidence="1">Uncharacterized protein</fullName>
    </submittedName>
</protein>
<dbReference type="EMBL" id="AP023366">
    <property type="protein sequence ID" value="BCJ86349.1"/>
    <property type="molecule type" value="Genomic_DNA"/>
</dbReference>
<proteinExistence type="predicted"/>
<evidence type="ECO:0000313" key="2">
    <source>
        <dbReference type="Proteomes" id="UP000593802"/>
    </source>
</evidence>
<dbReference type="Proteomes" id="UP000593802">
    <property type="component" value="Chromosome"/>
</dbReference>